<evidence type="ECO:0000256" key="2">
    <source>
        <dbReference type="ARBA" id="ARBA00022552"/>
    </source>
</evidence>
<keyword evidence="4 6" id="KW-0808">Transferase</keyword>
<dbReference type="InterPro" id="IPR018063">
    <property type="entry name" value="SAM_MeTrfase_RsmI_CS"/>
</dbReference>
<keyword evidence="11" id="KW-1185">Reference proteome</keyword>
<dbReference type="InterPro" id="IPR014777">
    <property type="entry name" value="4pyrrole_Mease_sub1"/>
</dbReference>
<evidence type="ECO:0000259" key="8">
    <source>
        <dbReference type="Pfam" id="PF00590"/>
    </source>
</evidence>
<dbReference type="EMBL" id="JAUSVR010000005">
    <property type="protein sequence ID" value="MDQ0511141.1"/>
    <property type="molecule type" value="Genomic_DNA"/>
</dbReference>
<dbReference type="InterPro" id="IPR014776">
    <property type="entry name" value="4pyrrole_Mease_sub2"/>
</dbReference>
<dbReference type="Proteomes" id="UP001235094">
    <property type="component" value="Unassembled WGS sequence"/>
</dbReference>
<evidence type="ECO:0000259" key="9">
    <source>
        <dbReference type="Pfam" id="PF23016"/>
    </source>
</evidence>
<organism evidence="10 11">
    <name type="scientific">Ancylobacter amanitiformis</name>
    <dbReference type="NCBI Taxonomy" id="217069"/>
    <lineage>
        <taxon>Bacteria</taxon>
        <taxon>Pseudomonadati</taxon>
        <taxon>Pseudomonadota</taxon>
        <taxon>Alphaproteobacteria</taxon>
        <taxon>Hyphomicrobiales</taxon>
        <taxon>Xanthobacteraceae</taxon>
        <taxon>Ancylobacter</taxon>
    </lineage>
</organism>
<feature type="domain" description="Tetrapyrrole methylase" evidence="8">
    <location>
        <begin position="30"/>
        <end position="228"/>
    </location>
</feature>
<comment type="catalytic activity">
    <reaction evidence="6">
        <text>cytidine(1402) in 16S rRNA + S-adenosyl-L-methionine = 2'-O-methylcytidine(1402) in 16S rRNA + S-adenosyl-L-homocysteine + H(+)</text>
        <dbReference type="Rhea" id="RHEA:42924"/>
        <dbReference type="Rhea" id="RHEA-COMP:10285"/>
        <dbReference type="Rhea" id="RHEA-COMP:10286"/>
        <dbReference type="ChEBI" id="CHEBI:15378"/>
        <dbReference type="ChEBI" id="CHEBI:57856"/>
        <dbReference type="ChEBI" id="CHEBI:59789"/>
        <dbReference type="ChEBI" id="CHEBI:74495"/>
        <dbReference type="ChEBI" id="CHEBI:82748"/>
        <dbReference type="EC" id="2.1.1.198"/>
    </reaction>
</comment>
<dbReference type="EC" id="2.1.1.198" evidence="6"/>
<comment type="similarity">
    <text evidence="6">Belongs to the methyltransferase superfamily. RsmI family.</text>
</comment>
<protein>
    <recommendedName>
        <fullName evidence="6">Ribosomal RNA small subunit methyltransferase I</fullName>
        <ecNumber evidence="6">2.1.1.198</ecNumber>
    </recommendedName>
    <alternativeName>
        <fullName evidence="6">16S rRNA 2'-O-ribose C1402 methyltransferase</fullName>
    </alternativeName>
    <alternativeName>
        <fullName evidence="6">rRNA (cytidine-2'-O-)-methyltransferase RsmI</fullName>
    </alternativeName>
</protein>
<keyword evidence="5 6" id="KW-0949">S-adenosyl-L-methionine</keyword>
<dbReference type="NCBIfam" id="TIGR00096">
    <property type="entry name" value="16S rRNA (cytidine(1402)-2'-O)-methyltransferase"/>
    <property type="match status" value="1"/>
</dbReference>
<sequence length="321" mass="33159">MSHTPSDATRPRQFRLAGSVVPAARPEPGLHIVATPIGNLADVTLRALQTLAGADLIACEDTRVTRRLLDRYGIETSLVAYHDHNAEHMRPRLLGRLAEGGVVALVSDAGTPLVSDPGYKLVEAAIAGGHRVIPVPGASASLAALVAAGLPTDRFFFEGFLPPKSGARRTRISELKALPATLVLYESGPRLPESLADLAAGLGPRPAAVCRELTKAFEEVRRGPLDALAAHYAEAGSPKGEIVLVVGPPLAEEARAEDLDAALRRALASLSVKDAAAAVATATGLPKRAVYARALALQDGGDDAPADARPDAPGGAPGDAP</sequence>
<feature type="compositionally biased region" description="Low complexity" evidence="7">
    <location>
        <begin position="311"/>
        <end position="321"/>
    </location>
</feature>
<evidence type="ECO:0000313" key="10">
    <source>
        <dbReference type="EMBL" id="MDQ0511141.1"/>
    </source>
</evidence>
<reference evidence="10 11" key="1">
    <citation type="submission" date="2023-07" db="EMBL/GenBank/DDBJ databases">
        <title>Genomic Encyclopedia of Type Strains, Phase IV (KMG-IV): sequencing the most valuable type-strain genomes for metagenomic binning, comparative biology and taxonomic classification.</title>
        <authorList>
            <person name="Goeker M."/>
        </authorList>
    </citation>
    <scope>NUCLEOTIDE SEQUENCE [LARGE SCALE GENOMIC DNA]</scope>
    <source>
        <strain evidence="10 11">DSM 15561</strain>
    </source>
</reference>
<keyword evidence="3 6" id="KW-0489">Methyltransferase</keyword>
<proteinExistence type="inferred from homology"/>
<gene>
    <name evidence="6" type="primary">rsmI</name>
    <name evidence="10" type="ORF">QOZ99_002037</name>
</gene>
<evidence type="ECO:0000256" key="1">
    <source>
        <dbReference type="ARBA" id="ARBA00022490"/>
    </source>
</evidence>
<dbReference type="PANTHER" id="PTHR46111">
    <property type="entry name" value="RIBOSOMAL RNA SMALL SUBUNIT METHYLTRANSFERASE I"/>
    <property type="match status" value="1"/>
</dbReference>
<evidence type="ECO:0000256" key="3">
    <source>
        <dbReference type="ARBA" id="ARBA00022603"/>
    </source>
</evidence>
<dbReference type="GO" id="GO:0032259">
    <property type="term" value="P:methylation"/>
    <property type="evidence" value="ECO:0007669"/>
    <property type="project" value="UniProtKB-KW"/>
</dbReference>
<dbReference type="SUPFAM" id="SSF53790">
    <property type="entry name" value="Tetrapyrrole methylase"/>
    <property type="match status" value="1"/>
</dbReference>
<dbReference type="Gene3D" id="3.40.1010.10">
    <property type="entry name" value="Cobalt-precorrin-4 Transmethylase, Domain 1"/>
    <property type="match status" value="1"/>
</dbReference>
<dbReference type="PROSITE" id="PS01296">
    <property type="entry name" value="RSMI"/>
    <property type="match status" value="1"/>
</dbReference>
<name>A0ABU0LR42_9HYPH</name>
<dbReference type="CDD" id="cd11648">
    <property type="entry name" value="RsmI"/>
    <property type="match status" value="1"/>
</dbReference>
<evidence type="ECO:0000256" key="4">
    <source>
        <dbReference type="ARBA" id="ARBA00022679"/>
    </source>
</evidence>
<dbReference type="InterPro" id="IPR008189">
    <property type="entry name" value="rRNA_ssu_MeTfrase_I"/>
</dbReference>
<comment type="function">
    <text evidence="6">Catalyzes the 2'-O-methylation of the ribose of cytidine 1402 (C1402) in 16S rRNA.</text>
</comment>
<comment type="subcellular location">
    <subcellularLocation>
        <location evidence="6">Cytoplasm</location>
    </subcellularLocation>
</comment>
<keyword evidence="2 6" id="KW-0698">rRNA processing</keyword>
<dbReference type="RefSeq" id="WP_306889843.1">
    <property type="nucleotide sequence ID" value="NZ_JAUSVR010000005.1"/>
</dbReference>
<dbReference type="InterPro" id="IPR035996">
    <property type="entry name" value="4pyrrol_Methylase_sf"/>
</dbReference>
<dbReference type="Gene3D" id="3.30.950.10">
    <property type="entry name" value="Methyltransferase, Cobalt-precorrin-4 Transmethylase, Domain 2"/>
    <property type="match status" value="1"/>
</dbReference>
<dbReference type="GO" id="GO:0008168">
    <property type="term" value="F:methyltransferase activity"/>
    <property type="evidence" value="ECO:0007669"/>
    <property type="project" value="UniProtKB-KW"/>
</dbReference>
<keyword evidence="1 6" id="KW-0963">Cytoplasm</keyword>
<dbReference type="HAMAP" id="MF_01877">
    <property type="entry name" value="16SrRNA_methyltr_I"/>
    <property type="match status" value="1"/>
</dbReference>
<dbReference type="Pfam" id="PF23016">
    <property type="entry name" value="RsmI_C"/>
    <property type="match status" value="1"/>
</dbReference>
<evidence type="ECO:0000256" key="6">
    <source>
        <dbReference type="HAMAP-Rule" id="MF_01877"/>
    </source>
</evidence>
<evidence type="ECO:0000313" key="11">
    <source>
        <dbReference type="Proteomes" id="UP001235094"/>
    </source>
</evidence>
<dbReference type="PIRSF" id="PIRSF005917">
    <property type="entry name" value="MTase_YraL"/>
    <property type="match status" value="1"/>
</dbReference>
<evidence type="ECO:0000256" key="7">
    <source>
        <dbReference type="SAM" id="MobiDB-lite"/>
    </source>
</evidence>
<accession>A0ABU0LR42</accession>
<feature type="domain" description="RsmI HTH" evidence="9">
    <location>
        <begin position="254"/>
        <end position="298"/>
    </location>
</feature>
<dbReference type="PANTHER" id="PTHR46111:SF1">
    <property type="entry name" value="RIBOSOMAL RNA SMALL SUBUNIT METHYLTRANSFERASE I"/>
    <property type="match status" value="1"/>
</dbReference>
<feature type="region of interest" description="Disordered" evidence="7">
    <location>
        <begin position="300"/>
        <end position="321"/>
    </location>
</feature>
<evidence type="ECO:0000256" key="5">
    <source>
        <dbReference type="ARBA" id="ARBA00022691"/>
    </source>
</evidence>
<dbReference type="Pfam" id="PF00590">
    <property type="entry name" value="TP_methylase"/>
    <property type="match status" value="1"/>
</dbReference>
<dbReference type="InterPro" id="IPR000878">
    <property type="entry name" value="4pyrrol_Mease"/>
</dbReference>
<comment type="caution">
    <text evidence="10">The sequence shown here is derived from an EMBL/GenBank/DDBJ whole genome shotgun (WGS) entry which is preliminary data.</text>
</comment>
<dbReference type="InterPro" id="IPR053910">
    <property type="entry name" value="RsmI_HTH"/>
</dbReference>